<dbReference type="EMBL" id="JAWDEY010000002">
    <property type="protein sequence ID" value="KAK6591038.1"/>
    <property type="molecule type" value="Genomic_DNA"/>
</dbReference>
<sequence length="167" mass="18496">MMGVHLIMAILFMILFPISNQLEIGVMREIRGLQNDFLLSEGGINSISKFSVVAEDQLKSFGNLDSDFALKHVTEIGNEISNRLKELIGLNLEVTSTSNRGAFVLYDTNDYPFACICDSQKYAEWKEGGSNPSVRVACTNKINTSIFNGGDVDYCDPTNIAARQSMR</sequence>
<feature type="chain" id="PRO_5043350904" evidence="1">
    <location>
        <begin position="22"/>
        <end position="167"/>
    </location>
</feature>
<keyword evidence="1" id="KW-0732">Signal</keyword>
<reference evidence="2 3" key="1">
    <citation type="submission" date="2023-10" db="EMBL/GenBank/DDBJ databases">
        <title>Comparative genomics analysis reveals potential genetic determinants of host preference in Cryptosporidium xiaoi.</title>
        <authorList>
            <person name="Xiao L."/>
            <person name="Li J."/>
        </authorList>
    </citation>
    <scope>NUCLEOTIDE SEQUENCE [LARGE SCALE GENOMIC DNA]</scope>
    <source>
        <strain evidence="2 3">52996</strain>
    </source>
</reference>
<gene>
    <name evidence="2" type="ORF">RS030_111791</name>
</gene>
<evidence type="ECO:0000313" key="2">
    <source>
        <dbReference type="EMBL" id="KAK6591038.1"/>
    </source>
</evidence>
<comment type="caution">
    <text evidence="2">The sequence shown here is derived from an EMBL/GenBank/DDBJ whole genome shotgun (WGS) entry which is preliminary data.</text>
</comment>
<dbReference type="Proteomes" id="UP001311799">
    <property type="component" value="Unassembled WGS sequence"/>
</dbReference>
<name>A0AAV9Y232_9CRYT</name>
<protein>
    <submittedName>
        <fullName evidence="2">Uncharacterized protein</fullName>
    </submittedName>
</protein>
<accession>A0AAV9Y232</accession>
<feature type="signal peptide" evidence="1">
    <location>
        <begin position="1"/>
        <end position="21"/>
    </location>
</feature>
<evidence type="ECO:0000256" key="1">
    <source>
        <dbReference type="SAM" id="SignalP"/>
    </source>
</evidence>
<organism evidence="2 3">
    <name type="scientific">Cryptosporidium xiaoi</name>
    <dbReference type="NCBI Taxonomy" id="659607"/>
    <lineage>
        <taxon>Eukaryota</taxon>
        <taxon>Sar</taxon>
        <taxon>Alveolata</taxon>
        <taxon>Apicomplexa</taxon>
        <taxon>Conoidasida</taxon>
        <taxon>Coccidia</taxon>
        <taxon>Eucoccidiorida</taxon>
        <taxon>Eimeriorina</taxon>
        <taxon>Cryptosporidiidae</taxon>
        <taxon>Cryptosporidium</taxon>
    </lineage>
</organism>
<evidence type="ECO:0000313" key="3">
    <source>
        <dbReference type="Proteomes" id="UP001311799"/>
    </source>
</evidence>
<dbReference type="AlphaFoldDB" id="A0AAV9Y232"/>
<keyword evidence="3" id="KW-1185">Reference proteome</keyword>
<proteinExistence type="predicted"/>